<dbReference type="CDD" id="cd11599">
    <property type="entry name" value="HDAC_classII_2"/>
    <property type="match status" value="1"/>
</dbReference>
<feature type="domain" description="Histone deacetylase" evidence="2">
    <location>
        <begin position="19"/>
        <end position="303"/>
    </location>
</feature>
<comment type="similarity">
    <text evidence="1">Belongs to the histone deacetylase family.</text>
</comment>
<dbReference type="OrthoDB" id="9808367at2"/>
<evidence type="ECO:0000256" key="1">
    <source>
        <dbReference type="ARBA" id="ARBA00005947"/>
    </source>
</evidence>
<dbReference type="GO" id="GO:0040029">
    <property type="term" value="P:epigenetic regulation of gene expression"/>
    <property type="evidence" value="ECO:0007669"/>
    <property type="project" value="TreeGrafter"/>
</dbReference>
<dbReference type="Pfam" id="PF00850">
    <property type="entry name" value="Hist_deacetyl"/>
    <property type="match status" value="1"/>
</dbReference>
<protein>
    <submittedName>
        <fullName evidence="3">Histone deacetylase family protein</fullName>
    </submittedName>
</protein>
<dbReference type="KEGG" id="tcx:Tcr_0855"/>
<dbReference type="InterPro" id="IPR023696">
    <property type="entry name" value="Ureohydrolase_dom_sf"/>
</dbReference>
<gene>
    <name evidence="3" type="ordered locus">Tcr_0855</name>
</gene>
<reference evidence="3" key="1">
    <citation type="submission" date="2006-07" db="EMBL/GenBank/DDBJ databases">
        <title>Complete sequence of Thiomicrospira crunogena XCL-2.</title>
        <authorList>
            <consortium name="US DOE Joint Genome Institute"/>
            <person name="Copeland A."/>
            <person name="Lucas S."/>
            <person name="Lapidus A."/>
            <person name="Barry K."/>
            <person name="Detter J.C."/>
            <person name="Glavina del Rio T."/>
            <person name="Hammon N."/>
            <person name="Israni S."/>
            <person name="Dalin E."/>
            <person name="Tice H."/>
            <person name="Pitluck S."/>
            <person name="Chain P."/>
            <person name="Malfatti S."/>
            <person name="Shin M."/>
            <person name="Vergez L."/>
            <person name="Schmutz J."/>
            <person name="Larimer F."/>
            <person name="Land M."/>
            <person name="Hauser L."/>
            <person name="Kyrpides N."/>
            <person name="Lykidis A."/>
            <person name="Scott K.M."/>
            <person name="Sievert S."/>
            <person name="Kerfeld C."/>
            <person name="Freyermuth S."/>
            <person name="Dobrinski K."/>
            <person name="Boller A."/>
            <person name="Fitzpatrick K."/>
            <person name="Thoma P."/>
            <person name="Moore J."/>
            <person name="Richardson P."/>
        </authorList>
    </citation>
    <scope>NUCLEOTIDE SEQUENCE</scope>
    <source>
        <strain evidence="3">XCL-2</strain>
    </source>
</reference>
<sequence>MFLYLSSPLCQQHSNGWGHPENAQRVVRIEQALTDARLLSNTLHKSILPATEIDVLRVHSSPFWETLKKHLPENGFVKIDEDTSLSPGSLESALAASGAMLTAIDAIMHREAKQAFCNIRPPGHHAERNRPMGFCLINHIAIGAAYALEKYALERIVIVDFDVHHGNGTEDYVRHEARVGYVSSFQEGIFPFTDPISDLDNMRKLPLPAQSDGKEFMTAWQQNGFEFIRKFNPQLILVSAGFDAHKNDPLASLNLTEQDFYHWTQQLMMLANDICDGRVISILEGGYELNALADSAVAHVKALQGA</sequence>
<dbReference type="InterPro" id="IPR037138">
    <property type="entry name" value="His_deacetylse_dom_sf"/>
</dbReference>
<dbReference type="InterPro" id="IPR000286">
    <property type="entry name" value="HDACs"/>
</dbReference>
<evidence type="ECO:0000313" key="3">
    <source>
        <dbReference type="EMBL" id="ABB41451.1"/>
    </source>
</evidence>
<dbReference type="PANTHER" id="PTHR10625">
    <property type="entry name" value="HISTONE DEACETYLASE HDAC1-RELATED"/>
    <property type="match status" value="1"/>
</dbReference>
<dbReference type="Gene3D" id="3.40.800.20">
    <property type="entry name" value="Histone deacetylase domain"/>
    <property type="match status" value="1"/>
</dbReference>
<dbReference type="AlphaFoldDB" id="Q31HC2"/>
<dbReference type="HOGENOM" id="CLU_007727_8_1_6"/>
<proteinExistence type="inferred from homology"/>
<organism evidence="3">
    <name type="scientific">Hydrogenovibrio crunogenus (strain DSM 25203 / XCL-2)</name>
    <name type="common">Thiomicrospira crunogena</name>
    <dbReference type="NCBI Taxonomy" id="317025"/>
    <lineage>
        <taxon>Bacteria</taxon>
        <taxon>Pseudomonadati</taxon>
        <taxon>Pseudomonadota</taxon>
        <taxon>Gammaproteobacteria</taxon>
        <taxon>Thiotrichales</taxon>
        <taxon>Piscirickettsiaceae</taxon>
        <taxon>Hydrogenovibrio</taxon>
    </lineage>
</organism>
<dbReference type="InterPro" id="IPR023801">
    <property type="entry name" value="His_deacetylse_dom"/>
</dbReference>
<accession>Q31HC2</accession>
<dbReference type="STRING" id="317025.Tcr_0855"/>
<dbReference type="eggNOG" id="COG0123">
    <property type="taxonomic scope" value="Bacteria"/>
</dbReference>
<dbReference type="PANTHER" id="PTHR10625:SF10">
    <property type="entry name" value="HISTONE DEACETYLASE HDAC1"/>
    <property type="match status" value="1"/>
</dbReference>
<dbReference type="PRINTS" id="PR01270">
    <property type="entry name" value="HDASUPER"/>
</dbReference>
<dbReference type="EMBL" id="CP000109">
    <property type="protein sequence ID" value="ABB41451.1"/>
    <property type="molecule type" value="Genomic_DNA"/>
</dbReference>
<dbReference type="SUPFAM" id="SSF52768">
    <property type="entry name" value="Arginase/deacetylase"/>
    <property type="match status" value="1"/>
</dbReference>
<evidence type="ECO:0000259" key="2">
    <source>
        <dbReference type="Pfam" id="PF00850"/>
    </source>
</evidence>
<dbReference type="GO" id="GO:0004407">
    <property type="term" value="F:histone deacetylase activity"/>
    <property type="evidence" value="ECO:0007669"/>
    <property type="project" value="TreeGrafter"/>
</dbReference>
<name>Q31HC2_HYDCU</name>